<keyword evidence="3" id="KW-1185">Reference proteome</keyword>
<dbReference type="Proteomes" id="UP001530400">
    <property type="component" value="Unassembled WGS sequence"/>
</dbReference>
<accession>A0ABD3PX04</accession>
<organism evidence="2 3">
    <name type="scientific">Cyclotella atomus</name>
    <dbReference type="NCBI Taxonomy" id="382360"/>
    <lineage>
        <taxon>Eukaryota</taxon>
        <taxon>Sar</taxon>
        <taxon>Stramenopiles</taxon>
        <taxon>Ochrophyta</taxon>
        <taxon>Bacillariophyta</taxon>
        <taxon>Coscinodiscophyceae</taxon>
        <taxon>Thalassiosirophycidae</taxon>
        <taxon>Stephanodiscales</taxon>
        <taxon>Stephanodiscaceae</taxon>
        <taxon>Cyclotella</taxon>
    </lineage>
</organism>
<feature type="region of interest" description="Disordered" evidence="1">
    <location>
        <begin position="1"/>
        <end position="129"/>
    </location>
</feature>
<sequence>MSSPDFSVSDDSDDKRGGIRGGLSKRASRGSGKAPNYLESSEDDVANSDSESDEVHIRAPTKKSSQKRVSPNVKNSVVESLSDDDSDMKDEHVGQAKPPKQNLDGDGAKPSAVAKPASVGNKDISSNTNKEGIDVLIPHSLLNKHQGAGKGECTMLVQVDGDDHQLDFHGQSGAVGRFEADGEGGPTAMVIALTRDNQFKIEAITDEFVTLDTERTNMMDKFDAVVEGEMDDSYKVKADDNVNHKVKKAKHDEESGDEEKGTKRKNAAKDAKAGPAKKRKIAAKKNNRDEDMTTIADSASIQNLLSEAFIQDDFATQCAFAQKITFLRTGIAPAAGQRVELTVFLDSTERGDIPFRLSGEVTVVHSMPSWKSGEGSVVSETWRPSYSPDDYGACRGSSVLAYILRKKLPQERSKSDGSTPNLNGIWDRVVTSSAKDAIKNKVINKFGALHGQRVVCEGR</sequence>
<protein>
    <submittedName>
        <fullName evidence="2">Uncharacterized protein</fullName>
    </submittedName>
</protein>
<dbReference type="AlphaFoldDB" id="A0ABD3PX04"/>
<reference evidence="2 3" key="1">
    <citation type="submission" date="2024-10" db="EMBL/GenBank/DDBJ databases">
        <title>Updated reference genomes for cyclostephanoid diatoms.</title>
        <authorList>
            <person name="Roberts W.R."/>
            <person name="Alverson A.J."/>
        </authorList>
    </citation>
    <scope>NUCLEOTIDE SEQUENCE [LARGE SCALE GENOMIC DNA]</scope>
    <source>
        <strain evidence="2 3">AJA010-31</strain>
    </source>
</reference>
<comment type="caution">
    <text evidence="2">The sequence shown here is derived from an EMBL/GenBank/DDBJ whole genome shotgun (WGS) entry which is preliminary data.</text>
</comment>
<name>A0ABD3PX04_9STRA</name>
<dbReference type="EMBL" id="JALLPJ020000424">
    <property type="protein sequence ID" value="KAL3792610.1"/>
    <property type="molecule type" value="Genomic_DNA"/>
</dbReference>
<evidence type="ECO:0000313" key="2">
    <source>
        <dbReference type="EMBL" id="KAL3792610.1"/>
    </source>
</evidence>
<evidence type="ECO:0000313" key="3">
    <source>
        <dbReference type="Proteomes" id="UP001530400"/>
    </source>
</evidence>
<evidence type="ECO:0000256" key="1">
    <source>
        <dbReference type="SAM" id="MobiDB-lite"/>
    </source>
</evidence>
<dbReference type="PANTHER" id="PTHR34810">
    <property type="entry name" value="DNA-BINDING PROTEIN BIN4"/>
    <property type="match status" value="1"/>
</dbReference>
<feature type="region of interest" description="Disordered" evidence="1">
    <location>
        <begin position="246"/>
        <end position="289"/>
    </location>
</feature>
<feature type="compositionally biased region" description="Basic residues" evidence="1">
    <location>
        <begin position="275"/>
        <end position="285"/>
    </location>
</feature>
<feature type="compositionally biased region" description="Acidic residues" evidence="1">
    <location>
        <begin position="40"/>
        <end position="52"/>
    </location>
</feature>
<gene>
    <name evidence="2" type="ORF">ACHAWO_008771</name>
</gene>
<proteinExistence type="predicted"/>
<dbReference type="InterPro" id="IPR033246">
    <property type="entry name" value="BIN4"/>
</dbReference>
<feature type="compositionally biased region" description="Basic and acidic residues" evidence="1">
    <location>
        <begin position="250"/>
        <end position="272"/>
    </location>
</feature>
<dbReference type="PANTHER" id="PTHR34810:SF1">
    <property type="entry name" value="DNA-BINDING PROTEIN BIN4"/>
    <property type="match status" value="1"/>
</dbReference>